<evidence type="ECO:0000256" key="1">
    <source>
        <dbReference type="SAM" id="MobiDB-lite"/>
    </source>
</evidence>
<sequence length="201" mass="22676">MRNFQIFYDALKATFQDKEVPFPTALALILEPPTSGKNAQATVLSPIPSNEEGSNYSTEYECEESVPILVIQDNQENILKDRRLQSQAARGNGRGRGRRARGNNSSAVAASLARPSPPHDDPLDSPADAEARRAIYKDLYRLVHGIRLQKGQTTSKYANYQWPPLLLQVVRCRYPSGIKNYENYREPDVIFTDESFVDVFQ</sequence>
<reference evidence="3" key="1">
    <citation type="submission" date="2021-02" db="EMBL/GenBank/DDBJ databases">
        <authorList>
            <person name="Nowell W R."/>
        </authorList>
    </citation>
    <scope>NUCLEOTIDE SEQUENCE</scope>
</reference>
<name>A0A816DYM3_ADIRI</name>
<dbReference type="Proteomes" id="UP000663828">
    <property type="component" value="Unassembled WGS sequence"/>
</dbReference>
<dbReference type="EMBL" id="CAJNOR010008911">
    <property type="protein sequence ID" value="CAF1639044.1"/>
    <property type="molecule type" value="Genomic_DNA"/>
</dbReference>
<accession>A0A816DYM3</accession>
<dbReference type="OrthoDB" id="10068200at2759"/>
<evidence type="ECO:0000313" key="3">
    <source>
        <dbReference type="EMBL" id="CAF1639044.1"/>
    </source>
</evidence>
<gene>
    <name evidence="2" type="ORF">EDS130_LOCUS41946</name>
    <name evidence="3" type="ORF">XAT740_LOCUS52986</name>
</gene>
<evidence type="ECO:0000313" key="4">
    <source>
        <dbReference type="Proteomes" id="UP000663828"/>
    </source>
</evidence>
<feature type="region of interest" description="Disordered" evidence="1">
    <location>
        <begin position="81"/>
        <end position="126"/>
    </location>
</feature>
<keyword evidence="4" id="KW-1185">Reference proteome</keyword>
<evidence type="ECO:0000313" key="2">
    <source>
        <dbReference type="EMBL" id="CAF1489674.1"/>
    </source>
</evidence>
<dbReference type="AlphaFoldDB" id="A0A816DYM3"/>
<protein>
    <submittedName>
        <fullName evidence="3">Uncharacterized protein</fullName>
    </submittedName>
</protein>
<dbReference type="Proteomes" id="UP000663852">
    <property type="component" value="Unassembled WGS sequence"/>
</dbReference>
<organism evidence="3 4">
    <name type="scientific">Adineta ricciae</name>
    <name type="common">Rotifer</name>
    <dbReference type="NCBI Taxonomy" id="249248"/>
    <lineage>
        <taxon>Eukaryota</taxon>
        <taxon>Metazoa</taxon>
        <taxon>Spiralia</taxon>
        <taxon>Gnathifera</taxon>
        <taxon>Rotifera</taxon>
        <taxon>Eurotatoria</taxon>
        <taxon>Bdelloidea</taxon>
        <taxon>Adinetida</taxon>
        <taxon>Adinetidae</taxon>
        <taxon>Adineta</taxon>
    </lineage>
</organism>
<dbReference type="EMBL" id="CAJNOJ010000581">
    <property type="protein sequence ID" value="CAF1489674.1"/>
    <property type="molecule type" value="Genomic_DNA"/>
</dbReference>
<comment type="caution">
    <text evidence="3">The sequence shown here is derived from an EMBL/GenBank/DDBJ whole genome shotgun (WGS) entry which is preliminary data.</text>
</comment>
<proteinExistence type="predicted"/>